<accession>A0A091EG86</accession>
<protein>
    <recommendedName>
        <fullName evidence="4">Envelope glycoprotein gp95</fullName>
    </recommendedName>
</protein>
<keyword evidence="1" id="KW-0472">Membrane</keyword>
<dbReference type="Proteomes" id="UP000052976">
    <property type="component" value="Unassembled WGS sequence"/>
</dbReference>
<name>A0A091EG86_CORBR</name>
<dbReference type="Gene3D" id="1.10.287.210">
    <property type="match status" value="1"/>
</dbReference>
<feature type="transmembrane region" description="Helical" evidence="1">
    <location>
        <begin position="135"/>
        <end position="155"/>
    </location>
</feature>
<evidence type="ECO:0000313" key="3">
    <source>
        <dbReference type="Proteomes" id="UP000052976"/>
    </source>
</evidence>
<gene>
    <name evidence="2" type="ORF">N302_03144</name>
</gene>
<feature type="non-terminal residue" evidence="2">
    <location>
        <position position="1"/>
    </location>
</feature>
<dbReference type="EMBL" id="KK718291">
    <property type="protein sequence ID" value="KFO55444.1"/>
    <property type="molecule type" value="Genomic_DNA"/>
</dbReference>
<evidence type="ECO:0000256" key="1">
    <source>
        <dbReference type="SAM" id="Phobius"/>
    </source>
</evidence>
<reference evidence="2 3" key="1">
    <citation type="submission" date="2014-04" db="EMBL/GenBank/DDBJ databases">
        <title>Genome evolution of avian class.</title>
        <authorList>
            <person name="Zhang G."/>
            <person name="Li C."/>
        </authorList>
    </citation>
    <scope>NUCLEOTIDE SEQUENCE [LARGE SCALE GENOMIC DNA]</scope>
    <source>
        <strain evidence="2">BGI_N302</strain>
    </source>
</reference>
<dbReference type="AlphaFoldDB" id="A0A091EG86"/>
<feature type="non-terminal residue" evidence="2">
    <location>
        <position position="156"/>
    </location>
</feature>
<evidence type="ECO:0008006" key="4">
    <source>
        <dbReference type="Google" id="ProtNLM"/>
    </source>
</evidence>
<proteinExistence type="predicted"/>
<evidence type="ECO:0000313" key="2">
    <source>
        <dbReference type="EMBL" id="KFO55444.1"/>
    </source>
</evidence>
<keyword evidence="1" id="KW-1133">Transmembrane helix</keyword>
<keyword evidence="3" id="KW-1185">Reference proteome</keyword>
<keyword evidence="1" id="KW-0812">Transmembrane</keyword>
<organism evidence="2 3">
    <name type="scientific">Corvus brachyrhynchos</name>
    <name type="common">American crow</name>
    <dbReference type="NCBI Taxonomy" id="85066"/>
    <lineage>
        <taxon>Eukaryota</taxon>
        <taxon>Metazoa</taxon>
        <taxon>Chordata</taxon>
        <taxon>Craniata</taxon>
        <taxon>Vertebrata</taxon>
        <taxon>Euteleostomi</taxon>
        <taxon>Archelosauria</taxon>
        <taxon>Archosauria</taxon>
        <taxon>Dinosauria</taxon>
        <taxon>Saurischia</taxon>
        <taxon>Theropoda</taxon>
        <taxon>Coelurosauria</taxon>
        <taxon>Aves</taxon>
        <taxon>Neognathae</taxon>
        <taxon>Neoaves</taxon>
        <taxon>Telluraves</taxon>
        <taxon>Australaves</taxon>
        <taxon>Passeriformes</taxon>
        <taxon>Corvoidea</taxon>
        <taxon>Corvidae</taxon>
        <taxon>Corvus</taxon>
    </lineage>
</organism>
<sequence>LDENCDSEIFHWSHLKRSAVSLFLPWVAAVKALGELGTLECWVAKQANLTSAAISDLLEDEEITRKATLQNRAAIDYLLLLHHHECAEFEGLCCMNLSSQAPDIRAMLRKMQDMVKQIRQESKGWFESWLDQWGLSGWASSIIKYFFWVIFVILLV</sequence>
<dbReference type="SUPFAM" id="SSF58069">
    <property type="entry name" value="Virus ectodomain"/>
    <property type="match status" value="1"/>
</dbReference>